<dbReference type="Proteomes" id="UP001385951">
    <property type="component" value="Unassembled WGS sequence"/>
</dbReference>
<evidence type="ECO:0000313" key="7">
    <source>
        <dbReference type="EMBL" id="KAK7688672.1"/>
    </source>
</evidence>
<evidence type="ECO:0000256" key="4">
    <source>
        <dbReference type="PROSITE-ProRule" id="PRU00221"/>
    </source>
</evidence>
<dbReference type="PROSITE" id="PS50082">
    <property type="entry name" value="WD_REPEATS_2"/>
    <property type="match status" value="1"/>
</dbReference>
<dbReference type="GO" id="GO:1990757">
    <property type="term" value="F:ubiquitin ligase activator activity"/>
    <property type="evidence" value="ECO:0007669"/>
    <property type="project" value="TreeGrafter"/>
</dbReference>
<organism evidence="7 8">
    <name type="scientific">Cerrena zonata</name>
    <dbReference type="NCBI Taxonomy" id="2478898"/>
    <lineage>
        <taxon>Eukaryota</taxon>
        <taxon>Fungi</taxon>
        <taxon>Dikarya</taxon>
        <taxon>Basidiomycota</taxon>
        <taxon>Agaricomycotina</taxon>
        <taxon>Agaricomycetes</taxon>
        <taxon>Polyporales</taxon>
        <taxon>Cerrenaceae</taxon>
        <taxon>Cerrena</taxon>
    </lineage>
</organism>
<dbReference type="InterPro" id="IPR015943">
    <property type="entry name" value="WD40/YVTN_repeat-like_dom_sf"/>
</dbReference>
<gene>
    <name evidence="7" type="ORF">QCA50_008210</name>
</gene>
<evidence type="ECO:0000259" key="6">
    <source>
        <dbReference type="Pfam" id="PF24807"/>
    </source>
</evidence>
<dbReference type="AlphaFoldDB" id="A0AAW0G8C2"/>
<evidence type="ECO:0000256" key="1">
    <source>
        <dbReference type="ARBA" id="ARBA00006445"/>
    </source>
</evidence>
<dbReference type="Gene3D" id="2.130.10.10">
    <property type="entry name" value="YVTN repeat-like/Quinoprotein amine dehydrogenase"/>
    <property type="match status" value="1"/>
</dbReference>
<dbReference type="EMBL" id="JASBNA010000010">
    <property type="protein sequence ID" value="KAK7688672.1"/>
    <property type="molecule type" value="Genomic_DNA"/>
</dbReference>
<protein>
    <recommendedName>
        <fullName evidence="6">CDC20/Fizzy WD40 domain-containing protein</fullName>
    </recommendedName>
</protein>
<dbReference type="Pfam" id="PF24807">
    <property type="entry name" value="WD40_CDC20-Fz"/>
    <property type="match status" value="1"/>
</dbReference>
<dbReference type="PROSITE" id="PS50294">
    <property type="entry name" value="WD_REPEATS_REGION"/>
    <property type="match status" value="1"/>
</dbReference>
<accession>A0AAW0G8C2</accession>
<dbReference type="GO" id="GO:0010997">
    <property type="term" value="F:anaphase-promoting complex binding"/>
    <property type="evidence" value="ECO:0007669"/>
    <property type="project" value="InterPro"/>
</dbReference>
<dbReference type="InterPro" id="IPR036322">
    <property type="entry name" value="WD40_repeat_dom_sf"/>
</dbReference>
<comment type="similarity">
    <text evidence="1">Belongs to the WD repeat CDC20/Fizzy family.</text>
</comment>
<feature type="repeat" description="WD" evidence="4">
    <location>
        <begin position="286"/>
        <end position="327"/>
    </location>
</feature>
<proteinExistence type="inferred from homology"/>
<feature type="region of interest" description="Disordered" evidence="5">
    <location>
        <begin position="373"/>
        <end position="393"/>
    </location>
</feature>
<reference evidence="7 8" key="1">
    <citation type="submission" date="2022-09" db="EMBL/GenBank/DDBJ databases">
        <authorList>
            <person name="Palmer J.M."/>
        </authorList>
    </citation>
    <scope>NUCLEOTIDE SEQUENCE [LARGE SCALE GENOMIC DNA]</scope>
    <source>
        <strain evidence="7 8">DSM 7382</strain>
    </source>
</reference>
<feature type="domain" description="CDC20/Fizzy WD40" evidence="6">
    <location>
        <begin position="154"/>
        <end position="494"/>
    </location>
</feature>
<evidence type="ECO:0000256" key="5">
    <source>
        <dbReference type="SAM" id="MobiDB-lite"/>
    </source>
</evidence>
<keyword evidence="8" id="KW-1185">Reference proteome</keyword>
<evidence type="ECO:0000313" key="8">
    <source>
        <dbReference type="Proteomes" id="UP001385951"/>
    </source>
</evidence>
<dbReference type="GO" id="GO:0005680">
    <property type="term" value="C:anaphase-promoting complex"/>
    <property type="evidence" value="ECO:0007669"/>
    <property type="project" value="TreeGrafter"/>
</dbReference>
<dbReference type="PANTHER" id="PTHR19918:SF5">
    <property type="entry name" value="MEIOSIS-SPECIFIC APC_C ACTIVATOR PROTEIN AMA1"/>
    <property type="match status" value="1"/>
</dbReference>
<sequence>MEKLPSDPDNPFVTPARKRTWVPGSVTNVISAKRRRISSVSVDLSNGGDTSLSVELGLESSSSSSTADRFIPTGPPGFASLTVTPRTNRIARSFGLVEDKILRYSDGPKFKPFNPLAGTTELRNESLKSLSHSNTVHSSSAGIHLAKRQFLLALDGPGVSKEVYDYPISWSSGNTNLIAVACNDDIYYQDLDTKTITHLCSFDEDQGDPISLDWCKQTPTTLAVGTKAGSVSYWDVPTRKRVGSWQDIYLGDVGAMAWNGTVLTSGLARGEVRLFDTRTSEAVGKISKHKSKVIGCKWSTDGLYLATSDKQGILNIWDWRAGKELSDSDRLGGRLKHGGPVKALAWCPWKPELLATGSIYPDGRIRIFNIKSLTTTPSKPPSSSSSTPKAPSIMKPEHTISLHTSVTSLHWSPHCKELLSTHGSSWDPRASSTQPIPLPDAPLCNSIAVHAYPSSKRIVTVTKAHLGAVGHSVLNTDGTKLFTICPAEEAMKMWKVWEAEPTVEKKSSFDQYVIR</sequence>
<dbReference type="SMART" id="SM00320">
    <property type="entry name" value="WD40"/>
    <property type="match status" value="6"/>
</dbReference>
<dbReference type="InterPro" id="IPR056150">
    <property type="entry name" value="WD40_CDC20-Fz"/>
</dbReference>
<evidence type="ECO:0000256" key="2">
    <source>
        <dbReference type="ARBA" id="ARBA00022574"/>
    </source>
</evidence>
<keyword evidence="3" id="KW-0677">Repeat</keyword>
<dbReference type="GO" id="GO:1905786">
    <property type="term" value="P:positive regulation of anaphase-promoting complex-dependent catabolic process"/>
    <property type="evidence" value="ECO:0007669"/>
    <property type="project" value="TreeGrafter"/>
</dbReference>
<dbReference type="InterPro" id="IPR001680">
    <property type="entry name" value="WD40_rpt"/>
</dbReference>
<feature type="compositionally biased region" description="Low complexity" evidence="5">
    <location>
        <begin position="373"/>
        <end position="392"/>
    </location>
</feature>
<name>A0AAW0G8C2_9APHY</name>
<dbReference type="GO" id="GO:0031145">
    <property type="term" value="P:anaphase-promoting complex-dependent catabolic process"/>
    <property type="evidence" value="ECO:0007669"/>
    <property type="project" value="TreeGrafter"/>
</dbReference>
<dbReference type="SUPFAM" id="SSF50978">
    <property type="entry name" value="WD40 repeat-like"/>
    <property type="match status" value="1"/>
</dbReference>
<evidence type="ECO:0000256" key="3">
    <source>
        <dbReference type="ARBA" id="ARBA00022737"/>
    </source>
</evidence>
<dbReference type="PANTHER" id="PTHR19918">
    <property type="entry name" value="CELL DIVISION CYCLE 20 CDC20 FIZZY -RELATED"/>
    <property type="match status" value="1"/>
</dbReference>
<comment type="caution">
    <text evidence="7">The sequence shown here is derived from an EMBL/GenBank/DDBJ whole genome shotgun (WGS) entry which is preliminary data.</text>
</comment>
<keyword evidence="2 4" id="KW-0853">WD repeat</keyword>
<dbReference type="InterPro" id="IPR033010">
    <property type="entry name" value="Cdc20/Fizzy"/>
</dbReference>